<evidence type="ECO:0000313" key="1">
    <source>
        <dbReference type="EMBL" id="KAI4462697.1"/>
    </source>
</evidence>
<reference evidence="1" key="1">
    <citation type="submission" date="2022-04" db="EMBL/GenBank/DDBJ databases">
        <title>Chromosome-scale genome assembly of Holotrichia oblita Faldermann.</title>
        <authorList>
            <person name="Rongchong L."/>
        </authorList>
    </citation>
    <scope>NUCLEOTIDE SEQUENCE</scope>
    <source>
        <strain evidence="1">81SQS9</strain>
    </source>
</reference>
<name>A0ACB9T799_HOLOL</name>
<accession>A0ACB9T799</accession>
<gene>
    <name evidence="1" type="ORF">MML48_4g00006165</name>
</gene>
<sequence>MNKDGKREREEEDNAALLDGSGVLVFSRSKKTIRSPDLGKPGDKEGRNKTLNTDSASNYKSSREEKEMDELKEMMRQIMRDMKQNTDELKEESKDIKQEIKDIKEEMGKKEEKWEREKTQLIQRIQILEDRLENDEKQKRRNNIIIKGIKVGETQIKEGVVEFLRQELQIQANIKEAYKINRETNFQMVRVELESSQNKTEIMKAKSKLKNTKVYIDNDLTKEERFIQKELRNIARGEREKGNKVKIGYQKMTINGKQYRWCKQTQRLQKMDGNNQEIRTWNNESQKPERRNKRQTQPDPALNTTVEELAVNLAAIYNGRLKIDRICGEIEELAKHGTMYPPEILGLTEEQVEELKLVDHYGEKCIPSGGFTQVKDPVGRRNGKQPRKEMQDLLNKTVKEAKEKISKKLVLQEKCMTKKIIQEALDLLKGAVTIVYPMKLPPHDVIRMEFENIEDLSGTQASLEVIDPASAQLWFCGKEMYRDGKTVRDYVGKIENCKVIMKISKRGSGPPGREPVMTEEQRKEMMLHAYRKQEELKKLEADDDDNYLNSEWADGGNLKRAFHGLKNISWRAK</sequence>
<evidence type="ECO:0000313" key="2">
    <source>
        <dbReference type="Proteomes" id="UP001056778"/>
    </source>
</evidence>
<organism evidence="1 2">
    <name type="scientific">Holotrichia oblita</name>
    <name type="common">Chafer beetle</name>
    <dbReference type="NCBI Taxonomy" id="644536"/>
    <lineage>
        <taxon>Eukaryota</taxon>
        <taxon>Metazoa</taxon>
        <taxon>Ecdysozoa</taxon>
        <taxon>Arthropoda</taxon>
        <taxon>Hexapoda</taxon>
        <taxon>Insecta</taxon>
        <taxon>Pterygota</taxon>
        <taxon>Neoptera</taxon>
        <taxon>Endopterygota</taxon>
        <taxon>Coleoptera</taxon>
        <taxon>Polyphaga</taxon>
        <taxon>Scarabaeiformia</taxon>
        <taxon>Scarabaeidae</taxon>
        <taxon>Melolonthinae</taxon>
        <taxon>Holotrichia</taxon>
    </lineage>
</organism>
<dbReference type="EMBL" id="CM043018">
    <property type="protein sequence ID" value="KAI4462697.1"/>
    <property type="molecule type" value="Genomic_DNA"/>
</dbReference>
<proteinExistence type="predicted"/>
<protein>
    <submittedName>
        <fullName evidence="1">Protein c21orf59</fullName>
    </submittedName>
</protein>
<comment type="caution">
    <text evidence="1">The sequence shown here is derived from an EMBL/GenBank/DDBJ whole genome shotgun (WGS) entry which is preliminary data.</text>
</comment>
<keyword evidence="2" id="KW-1185">Reference proteome</keyword>
<dbReference type="Proteomes" id="UP001056778">
    <property type="component" value="Chromosome 4"/>
</dbReference>